<dbReference type="InterPro" id="IPR050109">
    <property type="entry name" value="HTH-type_TetR-like_transc_reg"/>
</dbReference>
<dbReference type="InterPro" id="IPR009057">
    <property type="entry name" value="Homeodomain-like_sf"/>
</dbReference>
<evidence type="ECO:0000256" key="3">
    <source>
        <dbReference type="ARBA" id="ARBA00023125"/>
    </source>
</evidence>
<feature type="domain" description="HTH tetR-type" evidence="6">
    <location>
        <begin position="15"/>
        <end position="75"/>
    </location>
</feature>
<sequence>MPRSPGPRGAYAKTPRRREEILDAAFQVFARSGYLNSSMSEIAKRAGMTMPGVTHHFPTKSGLLEAVLRERDDDAGSRLLGRRGVGLLNGLLEIAERDEHDRGLTQLFAILSAEATIDDHPAHAYFHDRYLLILRTVRQAFEEAAEDGDLRPGVLPAEAAQMYAALSDGLQLQRLYGVDQVRQATLTRRFLQSVVQTSLDG</sequence>
<dbReference type="PANTHER" id="PTHR30055">
    <property type="entry name" value="HTH-TYPE TRANSCRIPTIONAL REGULATOR RUTR"/>
    <property type="match status" value="1"/>
</dbReference>
<evidence type="ECO:0000313" key="7">
    <source>
        <dbReference type="EMBL" id="GAA5092166.1"/>
    </source>
</evidence>
<dbReference type="SUPFAM" id="SSF46689">
    <property type="entry name" value="Homeodomain-like"/>
    <property type="match status" value="1"/>
</dbReference>
<comment type="caution">
    <text evidence="7">The sequence shown here is derived from an EMBL/GenBank/DDBJ whole genome shotgun (WGS) entry which is preliminary data.</text>
</comment>
<keyword evidence="3 5" id="KW-0238">DNA-binding</keyword>
<name>A0ABP9MC23_9MICO</name>
<keyword evidence="8" id="KW-1185">Reference proteome</keyword>
<dbReference type="PANTHER" id="PTHR30055:SF234">
    <property type="entry name" value="HTH-TYPE TRANSCRIPTIONAL REGULATOR BETI"/>
    <property type="match status" value="1"/>
</dbReference>
<keyword evidence="2" id="KW-0805">Transcription regulation</keyword>
<protein>
    <submittedName>
        <fullName evidence="7">TetR/AcrR family transcriptional regulator</fullName>
    </submittedName>
</protein>
<feature type="DNA-binding region" description="H-T-H motif" evidence="5">
    <location>
        <begin position="38"/>
        <end position="57"/>
    </location>
</feature>
<evidence type="ECO:0000259" key="6">
    <source>
        <dbReference type="PROSITE" id="PS50977"/>
    </source>
</evidence>
<evidence type="ECO:0000256" key="5">
    <source>
        <dbReference type="PROSITE-ProRule" id="PRU00335"/>
    </source>
</evidence>
<evidence type="ECO:0000256" key="1">
    <source>
        <dbReference type="ARBA" id="ARBA00022491"/>
    </source>
</evidence>
<proteinExistence type="predicted"/>
<evidence type="ECO:0000256" key="4">
    <source>
        <dbReference type="ARBA" id="ARBA00023163"/>
    </source>
</evidence>
<evidence type="ECO:0000256" key="2">
    <source>
        <dbReference type="ARBA" id="ARBA00023015"/>
    </source>
</evidence>
<dbReference type="Proteomes" id="UP001501407">
    <property type="component" value="Unassembled WGS sequence"/>
</dbReference>
<dbReference type="Gene3D" id="1.10.357.10">
    <property type="entry name" value="Tetracycline Repressor, domain 2"/>
    <property type="match status" value="1"/>
</dbReference>
<dbReference type="InterPro" id="IPR036271">
    <property type="entry name" value="Tet_transcr_reg_TetR-rel_C_sf"/>
</dbReference>
<dbReference type="PROSITE" id="PS50977">
    <property type="entry name" value="HTH_TETR_2"/>
    <property type="match status" value="1"/>
</dbReference>
<accession>A0ABP9MC23</accession>
<dbReference type="InterPro" id="IPR039538">
    <property type="entry name" value="BetI_C"/>
</dbReference>
<keyword evidence="4" id="KW-0804">Transcription</keyword>
<dbReference type="PRINTS" id="PR00455">
    <property type="entry name" value="HTHTETR"/>
</dbReference>
<dbReference type="EMBL" id="BAABKZ010000002">
    <property type="protein sequence ID" value="GAA5092166.1"/>
    <property type="molecule type" value="Genomic_DNA"/>
</dbReference>
<reference evidence="8" key="1">
    <citation type="journal article" date="2019" name="Int. J. Syst. Evol. Microbiol.">
        <title>The Global Catalogue of Microorganisms (GCM) 10K type strain sequencing project: providing services to taxonomists for standard genome sequencing and annotation.</title>
        <authorList>
            <consortium name="The Broad Institute Genomics Platform"/>
            <consortium name="The Broad Institute Genome Sequencing Center for Infectious Disease"/>
            <person name="Wu L."/>
            <person name="Ma J."/>
        </authorList>
    </citation>
    <scope>NUCLEOTIDE SEQUENCE [LARGE SCALE GENOMIC DNA]</scope>
    <source>
        <strain evidence="8">JCM 18959</strain>
    </source>
</reference>
<gene>
    <name evidence="7" type="ORF">GCM10025760_20430</name>
</gene>
<dbReference type="SUPFAM" id="SSF48498">
    <property type="entry name" value="Tetracyclin repressor-like, C-terminal domain"/>
    <property type="match status" value="1"/>
</dbReference>
<dbReference type="RefSeq" id="WP_194414785.1">
    <property type="nucleotide sequence ID" value="NZ_BAABKZ010000002.1"/>
</dbReference>
<evidence type="ECO:0000313" key="8">
    <source>
        <dbReference type="Proteomes" id="UP001501407"/>
    </source>
</evidence>
<dbReference type="Pfam" id="PF00440">
    <property type="entry name" value="TetR_N"/>
    <property type="match status" value="1"/>
</dbReference>
<dbReference type="InterPro" id="IPR001647">
    <property type="entry name" value="HTH_TetR"/>
</dbReference>
<keyword evidence="1" id="KW-0678">Repressor</keyword>
<dbReference type="Pfam" id="PF13977">
    <property type="entry name" value="TetR_C_6"/>
    <property type="match status" value="1"/>
</dbReference>
<organism evidence="7 8">
    <name type="scientific">Microbacterium yannicii</name>
    <dbReference type="NCBI Taxonomy" id="671622"/>
    <lineage>
        <taxon>Bacteria</taxon>
        <taxon>Bacillati</taxon>
        <taxon>Actinomycetota</taxon>
        <taxon>Actinomycetes</taxon>
        <taxon>Micrococcales</taxon>
        <taxon>Microbacteriaceae</taxon>
        <taxon>Microbacterium</taxon>
    </lineage>
</organism>